<comment type="caution">
    <text evidence="2">The sequence shown here is derived from an EMBL/GenBank/DDBJ whole genome shotgun (WGS) entry which is preliminary data.</text>
</comment>
<sequence length="308" mass="34255">MSDTAPVAVTARRVADRALSWLHAHRELGAMPVDSTADLGDPDSVYKPLGETTLAASLILRDADSGAGQQVAAQSLIDYAWGQMREGDLLYDRQIRHTLMSDPLETYAHFVRVGYRHPRLDGLLAHNAALRSVRAIEVVPNRRMAVANAARIVGLDHGVDWDDLLRATWLGGDPEPWAIDWMTAYHMTHTVFHTTDWGARPEGLPADVAGYLRDWLPVWIDVWREIQQWDLMTELLIVGACLPEPYWDPADWRVLEEIQHDDGFVPRDGEPVAEDPAQRFREHQHTVVVTAVAGTIAAARAADASVAS</sequence>
<evidence type="ECO:0000313" key="3">
    <source>
        <dbReference type="Proteomes" id="UP000256661"/>
    </source>
</evidence>
<dbReference type="InterPro" id="IPR054190">
    <property type="entry name" value="DUF6895"/>
</dbReference>
<dbReference type="EMBL" id="QTTT01000001">
    <property type="protein sequence ID" value="REE99837.1"/>
    <property type="molecule type" value="Genomic_DNA"/>
</dbReference>
<keyword evidence="3" id="KW-1185">Reference proteome</keyword>
<proteinExistence type="predicted"/>
<accession>A0A3D9SW62</accession>
<dbReference type="RefSeq" id="WP_211328768.1">
    <property type="nucleotide sequence ID" value="NZ_QTTT01000001.1"/>
</dbReference>
<feature type="domain" description="DUF6895" evidence="1">
    <location>
        <begin position="15"/>
        <end position="294"/>
    </location>
</feature>
<dbReference type="AlphaFoldDB" id="A0A3D9SW62"/>
<organism evidence="2 3">
    <name type="scientific">Thermomonospora umbrina</name>
    <dbReference type="NCBI Taxonomy" id="111806"/>
    <lineage>
        <taxon>Bacteria</taxon>
        <taxon>Bacillati</taxon>
        <taxon>Actinomycetota</taxon>
        <taxon>Actinomycetes</taxon>
        <taxon>Streptosporangiales</taxon>
        <taxon>Thermomonosporaceae</taxon>
        <taxon>Thermomonospora</taxon>
    </lineage>
</organism>
<evidence type="ECO:0000313" key="2">
    <source>
        <dbReference type="EMBL" id="REE99837.1"/>
    </source>
</evidence>
<gene>
    <name evidence="2" type="ORF">DFJ69_5354</name>
</gene>
<dbReference type="Pfam" id="PF21836">
    <property type="entry name" value="DUF6895"/>
    <property type="match status" value="1"/>
</dbReference>
<evidence type="ECO:0000259" key="1">
    <source>
        <dbReference type="Pfam" id="PF21836"/>
    </source>
</evidence>
<dbReference type="Proteomes" id="UP000256661">
    <property type="component" value="Unassembled WGS sequence"/>
</dbReference>
<reference evidence="2 3" key="1">
    <citation type="submission" date="2018-08" db="EMBL/GenBank/DDBJ databases">
        <title>Sequencing the genomes of 1000 actinobacteria strains.</title>
        <authorList>
            <person name="Klenk H.-P."/>
        </authorList>
    </citation>
    <scope>NUCLEOTIDE SEQUENCE [LARGE SCALE GENOMIC DNA]</scope>
    <source>
        <strain evidence="2 3">DSM 43927</strain>
    </source>
</reference>
<protein>
    <recommendedName>
        <fullName evidence="1">DUF6895 domain-containing protein</fullName>
    </recommendedName>
</protein>
<name>A0A3D9SW62_9ACTN</name>